<organism evidence="2 3">
    <name type="scientific">Paremcibacter congregatus</name>
    <dbReference type="NCBI Taxonomy" id="2043170"/>
    <lineage>
        <taxon>Bacteria</taxon>
        <taxon>Pseudomonadati</taxon>
        <taxon>Pseudomonadota</taxon>
        <taxon>Alphaproteobacteria</taxon>
        <taxon>Emcibacterales</taxon>
        <taxon>Emcibacteraceae</taxon>
        <taxon>Paremcibacter</taxon>
    </lineage>
</organism>
<name>A0A2G4YS53_9PROT</name>
<reference evidence="2 3" key="1">
    <citation type="submission" date="2017-10" db="EMBL/GenBank/DDBJ databases">
        <title>Frigbacter circumglobatus gen. nov. sp. nov., isolated from sediment cultured in situ.</title>
        <authorList>
            <person name="Zhao Z."/>
        </authorList>
    </citation>
    <scope>NUCLEOTIDE SEQUENCE [LARGE SCALE GENOMIC DNA]</scope>
    <source>
        <strain evidence="2 3">ZYL</strain>
    </source>
</reference>
<dbReference type="Gene3D" id="2.180.10.10">
    <property type="entry name" value="RHS repeat-associated core"/>
    <property type="match status" value="3"/>
</dbReference>
<dbReference type="RefSeq" id="WP_099472021.1">
    <property type="nucleotide sequence ID" value="NZ_CP041025.1"/>
</dbReference>
<evidence type="ECO:0000313" key="2">
    <source>
        <dbReference type="EMBL" id="PHZ85133.1"/>
    </source>
</evidence>
<dbReference type="Proteomes" id="UP000229730">
    <property type="component" value="Unassembled WGS sequence"/>
</dbReference>
<dbReference type="NCBIfam" id="TIGR03696">
    <property type="entry name" value="Rhs_assc_core"/>
    <property type="match status" value="1"/>
</dbReference>
<feature type="domain" description="DUF6531" evidence="1">
    <location>
        <begin position="705"/>
        <end position="768"/>
    </location>
</feature>
<keyword evidence="3" id="KW-1185">Reference proteome</keyword>
<gene>
    <name evidence="2" type="ORF">CRD36_06885</name>
</gene>
<dbReference type="PANTHER" id="PTHR32305">
    <property type="match status" value="1"/>
</dbReference>
<dbReference type="EMBL" id="PDEM01000016">
    <property type="protein sequence ID" value="PHZ85133.1"/>
    <property type="molecule type" value="Genomic_DNA"/>
</dbReference>
<dbReference type="InterPro" id="IPR045351">
    <property type="entry name" value="DUF6531"/>
</dbReference>
<dbReference type="NCBIfam" id="TIGR01643">
    <property type="entry name" value="YD_repeat_2x"/>
    <property type="match status" value="1"/>
</dbReference>
<proteinExistence type="predicted"/>
<dbReference type="InterPro" id="IPR006530">
    <property type="entry name" value="YD"/>
</dbReference>
<dbReference type="PANTHER" id="PTHR32305:SF15">
    <property type="entry name" value="PROTEIN RHSA-RELATED"/>
    <property type="match status" value="1"/>
</dbReference>
<protein>
    <recommendedName>
        <fullName evidence="1">DUF6531 domain-containing protein</fullName>
    </recommendedName>
</protein>
<comment type="caution">
    <text evidence="2">The sequence shown here is derived from an EMBL/GenBank/DDBJ whole genome shotgun (WGS) entry which is preliminary data.</text>
</comment>
<dbReference type="InterPro" id="IPR050708">
    <property type="entry name" value="T6SS_VgrG/RHS"/>
</dbReference>
<dbReference type="SUPFAM" id="SSF49899">
    <property type="entry name" value="Concanavalin A-like lectins/glucanases"/>
    <property type="match status" value="1"/>
</dbReference>
<evidence type="ECO:0000313" key="3">
    <source>
        <dbReference type="Proteomes" id="UP000229730"/>
    </source>
</evidence>
<dbReference type="Pfam" id="PF13385">
    <property type="entry name" value="Laminin_G_3"/>
    <property type="match status" value="1"/>
</dbReference>
<sequence length="2160" mass="234087">MVSSIPTFVPAPPAPILSFTSQSIPSGKIARFSTPGSVLTSAALTKPITGSLTLEGWIKPTSEATTDVIATLSAGSHAFNLSNPTDLTLTLGTSTLQTGIALGTGSWRHIAVALKPGQNGKFSVWVVVDNSLLFQAASVLDAPTGWPDNNQTLTIGKKGNGTALQGDYSEFRLWSMALPAGLIQSHYYNRILTGAPNLSLVWSLKAQPANSVKTDVTFLVGDLTYFSDTLTAQWSVETGTTYGLFLQAQDNVWGEIYSDLTVGTQPITEYWLNHGITAKLQATQLGKNSAFSPISSGALFRLGLPQATLSATITNAVPKLELNWPAVDQTTDYIVTFHETGTRPTSSSQKSLTKDISNLLLIAKPTTITLGSKTGIVQSLPPTTVALESPVTTLSYDVATPGTPGDISLNWTPVDGAEKYLISWVVENGAAKDPEFVDGSVTSIPSFKPSGTDNVTYTAKVQALSTAGVGVTATAQVVISNITAPTKISAITTPTVDQTAGSIMLAWDYAGPTTSGLGFEVQIDNETGGKVIGTETATKNHFFTNAAFISDKWFTGKIRYKAGNVTGPWAIMTVFILPHPSDFIASINASGDVVSVIFKSIAPAPLAAKGTSEEYTVRIVGPISGSDCTQVPGTPALDITLGPFTSKTQSWKASDIPGYDHLKAYSATVTAHAKNNGSASIPSDCDTLEKYVPVSTPPGGPTTNDPVGIASGNMIYFETGIELNAVFPINFTLFYNSGFPTHAENANIQDSDLGERWRHGFETCLVKDLANKQIYIISGSTDITVYRDTASSNGNFQPVSPYKGDNLIQGPGGSYILQHQDQTSWVFNSAGQATAARDQHGNQLDLAYSNGKLHQVKLKGGTPSLTFAYDGNGKIHTVTGSNGLILTITVTSNQLKTVQIPQIGTRHYSYASMGKSLLQQVVDPWGNSTVYNEYDNKGRVQKQYDATGYETSSKYYTYFVYGTTTYRGNTVNTTTVTQPEGDVTLYYSDPDSAAIVYQETALGHNPAGQPTSEIITTDYNGFMQPQYVRYYRGPKADYNYAKANLCTYVYDTNMNLISLTDADNKTQTWTYDSQNNLIHETDLWQNQKSYSYYPGNRLHMVTDAIGQTVTYEYWSGLAYEGLIKTVTDPYGNQSGMTYFPGTGLINVLTNADQTTITITYTDTQRQEKIKTAEADGTPIMIITKTFDNLARPIMFAVQMNNQTPSYPFYYGWEYDTPTPNTIIRQLPGGVPNGPKVTYTLNANREVISETYEEFEGVTVHRTFSYDKNNRLKTVAMGSKAPTHYAYNGLDELISITNPLGHQETFFQQQVRTSGSGPYSSELIITRPKLNQFNPVSKKNEDYDYTDTQIFNPSGFKSQRMLSFYPATTPEQPTWSQKQEWSYITAQVPNGNSPYTAVTETLTTTPLAPTGTAINRSVTYNGLYRVVKSTNADNKQTTTSYEKVADPSGSNLHVMKVTQTPPVGTARDSFIDPQGRLLATSAGTSPEARASLFTRDAIGRPTQIRKGDTLTNLKAGTLTAPGAAQVDVSYRVESPEQRVYVDIKKTTNDPSSPAPLNQTLIFDGLNNLTGEIFTTGGSTAYEYTPWNSVAKRTLASGGVLSFGFDDAGYLLNVTPGSEEKISHTLDEAGNRTSTNVGASVSITREFDAWNRLTQRTEQGTTIKQEQWPNGWLRLLTYSDGKSVSYTLDGFGNLSTVKDWADRTTTYHYWPTGLLKTVTYPNDVVEAYAFNEAGAVTEYGLKGQNNVVISSLTIVPNQHNETGEINGIWSMPMPLPLQTETLTYNQDILETYQGQSLSSDDDKSLTQIPANGSLISTTYDSIGRLSTVGDTTYKYDADGFRSSKTEDNQSTTYTTVPNGYFDPLINMGDLKRDTNMGVYEPTDCGGGILSPVYGKNSHQILGQNPDLLLDWLIEYGEKPSPLNKIVNGIGPLYEEKSDNSVNFFHGDPFGNIIATTNAAGDITASANYDSFGKIHSDNLAGLSPFGYGGKFGVLADGNSLLSMRSRGYSPSLMRFTSRDLLSGNMVNPTSLNRFQYGLNNPYLYADPLGLSPLPKIIGGTLGGIAGVAVIGVIAAAAGGAFSEGGAFAGAGIAIRGFFSNLVRAAERQLYRAMGRELGRELLERELWAGEEAIELIETRIARPIEELPEGLAQRRPFLFVDD</sequence>
<dbReference type="Pfam" id="PF20148">
    <property type="entry name" value="DUF6531"/>
    <property type="match status" value="1"/>
</dbReference>
<accession>A0A2G4YS53</accession>
<evidence type="ECO:0000259" key="1">
    <source>
        <dbReference type="Pfam" id="PF20148"/>
    </source>
</evidence>
<dbReference type="InterPro" id="IPR013320">
    <property type="entry name" value="ConA-like_dom_sf"/>
</dbReference>
<dbReference type="InterPro" id="IPR022385">
    <property type="entry name" value="Rhs_assc_core"/>
</dbReference>
<dbReference type="OrthoDB" id="7620568at2"/>
<dbReference type="InParanoid" id="A0A2G4YS53"/>